<dbReference type="InterPro" id="IPR050712">
    <property type="entry name" value="NAD(P)H-dep_reductase"/>
</dbReference>
<evidence type="ECO:0000259" key="1">
    <source>
        <dbReference type="Pfam" id="PF03358"/>
    </source>
</evidence>
<reference evidence="3" key="2">
    <citation type="submission" date="2016-11" db="EMBL/GenBank/DDBJ databases">
        <authorList>
            <person name="Jaros S."/>
            <person name="Januszkiewicz K."/>
            <person name="Wedrychowicz H."/>
        </authorList>
    </citation>
    <scope>NUCLEOTIDE SEQUENCE [LARGE SCALE GENOMIC DNA]</scope>
    <source>
        <strain evidence="3">DSM 19729</strain>
    </source>
</reference>
<name>A0A1M5S2L4_9FLAO</name>
<reference evidence="2 5" key="3">
    <citation type="submission" date="2018-03" db="EMBL/GenBank/DDBJ databases">
        <title>Genomic Encyclopedia of Archaeal and Bacterial Type Strains, Phase II (KMG-II): from individual species to whole genera.</title>
        <authorList>
            <person name="Goeker M."/>
        </authorList>
    </citation>
    <scope>NUCLEOTIDE SEQUENCE [LARGE SCALE GENOMIC DNA]</scope>
    <source>
        <strain evidence="2 5">DSM 17797</strain>
    </source>
</reference>
<gene>
    <name evidence="2" type="ORF">BC624_10939</name>
    <name evidence="3" type="ORF">SAMN05443373_11139</name>
</gene>
<sequence length="220" mass="24404">MNEQQKTGKMDPIRILVFSASLRKDSLNTKLAKLAIKVIEKNGGKVDFASMSEFDCPSFNQDLEVNDFHPAGAIAFRQRILESDAFIIASPEYNGSMPGILKNSIDWVSRFRPQPFNERHALLMSASPSMGGGNHGLWSLRTPLVKLGTDVFSAMFSLATAHTAFTAEGTIADETLTKRFESNIVAFMQLVEAAKHYPSMKKAWVEFLGEKTDPATERVE</sequence>
<dbReference type="Proteomes" id="UP000184384">
    <property type="component" value="Unassembled WGS sequence"/>
</dbReference>
<dbReference type="Proteomes" id="UP000237771">
    <property type="component" value="Unassembled WGS sequence"/>
</dbReference>
<dbReference type="AlphaFoldDB" id="A0A1M5S2L4"/>
<dbReference type="OrthoDB" id="9812295at2"/>
<keyword evidence="5" id="KW-1185">Reference proteome</keyword>
<dbReference type="GO" id="GO:0005829">
    <property type="term" value="C:cytosol"/>
    <property type="evidence" value="ECO:0007669"/>
    <property type="project" value="TreeGrafter"/>
</dbReference>
<dbReference type="STRING" id="280093.SAMN05443373_11139"/>
<reference evidence="4" key="1">
    <citation type="submission" date="2016-11" db="EMBL/GenBank/DDBJ databases">
        <authorList>
            <person name="Varghese N."/>
            <person name="Submissions S."/>
        </authorList>
    </citation>
    <scope>NUCLEOTIDE SEQUENCE [LARGE SCALE GENOMIC DNA]</scope>
    <source>
        <strain evidence="4">DSM 19729</strain>
    </source>
</reference>
<accession>A0A1M5S2L4</accession>
<dbReference type="InterPro" id="IPR005025">
    <property type="entry name" value="FMN_Rdtase-like_dom"/>
</dbReference>
<dbReference type="PANTHER" id="PTHR30543">
    <property type="entry name" value="CHROMATE REDUCTASE"/>
    <property type="match status" value="1"/>
</dbReference>
<dbReference type="GO" id="GO:0016491">
    <property type="term" value="F:oxidoreductase activity"/>
    <property type="evidence" value="ECO:0007669"/>
    <property type="project" value="InterPro"/>
</dbReference>
<proteinExistence type="predicted"/>
<evidence type="ECO:0000313" key="4">
    <source>
        <dbReference type="Proteomes" id="UP000184384"/>
    </source>
</evidence>
<feature type="domain" description="NADPH-dependent FMN reductase-like" evidence="1">
    <location>
        <begin position="14"/>
        <end position="162"/>
    </location>
</feature>
<dbReference type="Pfam" id="PF03358">
    <property type="entry name" value="FMN_red"/>
    <property type="match status" value="1"/>
</dbReference>
<protein>
    <submittedName>
        <fullName evidence="3">NAD(P)H-dependent FMN reductase</fullName>
    </submittedName>
</protein>
<evidence type="ECO:0000313" key="3">
    <source>
        <dbReference type="EMBL" id="SHH32695.1"/>
    </source>
</evidence>
<organism evidence="3 4">
    <name type="scientific">Flavobacterium granuli</name>
    <dbReference type="NCBI Taxonomy" id="280093"/>
    <lineage>
        <taxon>Bacteria</taxon>
        <taxon>Pseudomonadati</taxon>
        <taxon>Bacteroidota</taxon>
        <taxon>Flavobacteriia</taxon>
        <taxon>Flavobacteriales</taxon>
        <taxon>Flavobacteriaceae</taxon>
        <taxon>Flavobacterium</taxon>
    </lineage>
</organism>
<dbReference type="EMBL" id="PVUB01000009">
    <property type="protein sequence ID" value="PRZ21186.1"/>
    <property type="molecule type" value="Genomic_DNA"/>
</dbReference>
<evidence type="ECO:0000313" key="2">
    <source>
        <dbReference type="EMBL" id="PRZ21186.1"/>
    </source>
</evidence>
<dbReference type="PANTHER" id="PTHR30543:SF21">
    <property type="entry name" value="NAD(P)H-DEPENDENT FMN REDUCTASE LOT6"/>
    <property type="match status" value="1"/>
</dbReference>
<dbReference type="SUPFAM" id="SSF52218">
    <property type="entry name" value="Flavoproteins"/>
    <property type="match status" value="1"/>
</dbReference>
<dbReference type="RefSeq" id="WP_106357563.1">
    <property type="nucleotide sequence ID" value="NZ_FQWO01000011.1"/>
</dbReference>
<dbReference type="Gene3D" id="3.40.50.360">
    <property type="match status" value="1"/>
</dbReference>
<dbReference type="InterPro" id="IPR029039">
    <property type="entry name" value="Flavoprotein-like_sf"/>
</dbReference>
<dbReference type="GO" id="GO:0010181">
    <property type="term" value="F:FMN binding"/>
    <property type="evidence" value="ECO:0007669"/>
    <property type="project" value="TreeGrafter"/>
</dbReference>
<dbReference type="EMBL" id="FQWO01000011">
    <property type="protein sequence ID" value="SHH32695.1"/>
    <property type="molecule type" value="Genomic_DNA"/>
</dbReference>
<evidence type="ECO:0000313" key="5">
    <source>
        <dbReference type="Proteomes" id="UP000237771"/>
    </source>
</evidence>